<proteinExistence type="predicted"/>
<dbReference type="GO" id="GO:0046872">
    <property type="term" value="F:metal ion binding"/>
    <property type="evidence" value="ECO:0007669"/>
    <property type="project" value="InterPro"/>
</dbReference>
<reference evidence="3 4" key="1">
    <citation type="submission" date="2018-10" db="EMBL/GenBank/DDBJ databases">
        <title>Genomic Encyclopedia of Archaeal and Bacterial Type Strains, Phase II (KMG-II): from individual species to whole genera.</title>
        <authorList>
            <person name="Goeker M."/>
        </authorList>
    </citation>
    <scope>NUCLEOTIDE SEQUENCE [LARGE SCALE GENOMIC DNA]</scope>
    <source>
        <strain evidence="3 4">DSM 25230</strain>
    </source>
</reference>
<evidence type="ECO:0000259" key="2">
    <source>
        <dbReference type="PROSITE" id="PS50846"/>
    </source>
</evidence>
<dbReference type="InterPro" id="IPR006121">
    <property type="entry name" value="HMA_dom"/>
</dbReference>
<evidence type="ECO:0000313" key="4">
    <source>
        <dbReference type="Proteomes" id="UP000269412"/>
    </source>
</evidence>
<dbReference type="Gene3D" id="3.30.70.100">
    <property type="match status" value="1"/>
</dbReference>
<evidence type="ECO:0000256" key="1">
    <source>
        <dbReference type="SAM" id="SignalP"/>
    </source>
</evidence>
<dbReference type="OrthoDB" id="1178902at2"/>
<dbReference type="CDD" id="cd00371">
    <property type="entry name" value="HMA"/>
    <property type="match status" value="1"/>
</dbReference>
<dbReference type="InterPro" id="IPR036163">
    <property type="entry name" value="HMA_dom_sf"/>
</dbReference>
<keyword evidence="1" id="KW-0732">Signal</keyword>
<dbReference type="PROSITE" id="PS51257">
    <property type="entry name" value="PROKAR_LIPOPROTEIN"/>
    <property type="match status" value="1"/>
</dbReference>
<dbReference type="EMBL" id="RBIQ01000007">
    <property type="protein sequence ID" value="RKR15067.1"/>
    <property type="molecule type" value="Genomic_DNA"/>
</dbReference>
<dbReference type="RefSeq" id="WP_121064821.1">
    <property type="nucleotide sequence ID" value="NZ_RBIQ01000007.1"/>
</dbReference>
<comment type="caution">
    <text evidence="3">The sequence shown here is derived from an EMBL/GenBank/DDBJ whole genome shotgun (WGS) entry which is preliminary data.</text>
</comment>
<protein>
    <submittedName>
        <fullName evidence="3">Copper chaperone CopZ</fullName>
    </submittedName>
</protein>
<feature type="chain" id="PRO_5019742155" evidence="1">
    <location>
        <begin position="22"/>
        <end position="115"/>
    </location>
</feature>
<feature type="domain" description="HMA" evidence="2">
    <location>
        <begin position="37"/>
        <end position="104"/>
    </location>
</feature>
<sequence length="115" mass="12621">MKIKALTLLLFIAFISCNSSKKSISSSDKTIVATTNNTAIILIEGMACQEGCANKIQTNLLQIDGIEEATISYEKAKGEVVFNPNKVSSETILKTITNTKVKDYVYTIKNVEIKK</sequence>
<dbReference type="Proteomes" id="UP000269412">
    <property type="component" value="Unassembled WGS sequence"/>
</dbReference>
<gene>
    <name evidence="3" type="ORF">CLV91_1149</name>
</gene>
<organism evidence="3 4">
    <name type="scientific">Maribacter vaceletii</name>
    <dbReference type="NCBI Taxonomy" id="1206816"/>
    <lineage>
        <taxon>Bacteria</taxon>
        <taxon>Pseudomonadati</taxon>
        <taxon>Bacteroidota</taxon>
        <taxon>Flavobacteriia</taxon>
        <taxon>Flavobacteriales</taxon>
        <taxon>Flavobacteriaceae</taxon>
        <taxon>Maribacter</taxon>
    </lineage>
</organism>
<keyword evidence="4" id="KW-1185">Reference proteome</keyword>
<accession>A0A495EGK4</accession>
<dbReference type="SUPFAM" id="SSF55008">
    <property type="entry name" value="HMA, heavy metal-associated domain"/>
    <property type="match status" value="1"/>
</dbReference>
<dbReference type="PROSITE" id="PS50846">
    <property type="entry name" value="HMA_2"/>
    <property type="match status" value="1"/>
</dbReference>
<dbReference type="Pfam" id="PF00403">
    <property type="entry name" value="HMA"/>
    <property type="match status" value="1"/>
</dbReference>
<evidence type="ECO:0000313" key="3">
    <source>
        <dbReference type="EMBL" id="RKR15067.1"/>
    </source>
</evidence>
<name>A0A495EGK4_9FLAO</name>
<feature type="signal peptide" evidence="1">
    <location>
        <begin position="1"/>
        <end position="21"/>
    </location>
</feature>
<dbReference type="AlphaFoldDB" id="A0A495EGK4"/>